<accession>A0AAV7LA87</accession>
<dbReference type="InterPro" id="IPR043502">
    <property type="entry name" value="DNA/RNA_pol_sf"/>
</dbReference>
<feature type="compositionally biased region" description="Basic and acidic residues" evidence="1">
    <location>
        <begin position="751"/>
        <end position="770"/>
    </location>
</feature>
<dbReference type="EMBL" id="JANPWB010000015">
    <property type="protein sequence ID" value="KAJ1088455.1"/>
    <property type="molecule type" value="Genomic_DNA"/>
</dbReference>
<comment type="caution">
    <text evidence="3">The sequence shown here is derived from an EMBL/GenBank/DDBJ whole genome shotgun (WGS) entry which is preliminary data.</text>
</comment>
<reference evidence="3" key="1">
    <citation type="journal article" date="2022" name="bioRxiv">
        <title>Sequencing and chromosome-scale assembly of the giantPleurodeles waltlgenome.</title>
        <authorList>
            <person name="Brown T."/>
            <person name="Elewa A."/>
            <person name="Iarovenko S."/>
            <person name="Subramanian E."/>
            <person name="Araus A.J."/>
            <person name="Petzold A."/>
            <person name="Susuki M."/>
            <person name="Suzuki K.-i.T."/>
            <person name="Hayashi T."/>
            <person name="Toyoda A."/>
            <person name="Oliveira C."/>
            <person name="Osipova E."/>
            <person name="Leigh N.D."/>
            <person name="Simon A."/>
            <person name="Yun M.H."/>
        </authorList>
    </citation>
    <scope>NUCLEOTIDE SEQUENCE</scope>
    <source>
        <strain evidence="3">20211129_DDA</strain>
        <tissue evidence="3">Liver</tissue>
    </source>
</reference>
<dbReference type="AlphaFoldDB" id="A0AAV7LA87"/>
<feature type="region of interest" description="Disordered" evidence="1">
    <location>
        <begin position="644"/>
        <end position="664"/>
    </location>
</feature>
<evidence type="ECO:0000313" key="3">
    <source>
        <dbReference type="EMBL" id="KAJ1088455.1"/>
    </source>
</evidence>
<dbReference type="InterPro" id="IPR036875">
    <property type="entry name" value="Znf_CCHC_sf"/>
</dbReference>
<feature type="region of interest" description="Disordered" evidence="1">
    <location>
        <begin position="697"/>
        <end position="721"/>
    </location>
</feature>
<dbReference type="InterPro" id="IPR001878">
    <property type="entry name" value="Znf_CCHC"/>
</dbReference>
<dbReference type="Gene3D" id="3.10.10.10">
    <property type="entry name" value="HIV Type 1 Reverse Transcriptase, subunit A, domain 1"/>
    <property type="match status" value="1"/>
</dbReference>
<organism evidence="3 4">
    <name type="scientific">Pleurodeles waltl</name>
    <name type="common">Iberian ribbed newt</name>
    <dbReference type="NCBI Taxonomy" id="8319"/>
    <lineage>
        <taxon>Eukaryota</taxon>
        <taxon>Metazoa</taxon>
        <taxon>Chordata</taxon>
        <taxon>Craniata</taxon>
        <taxon>Vertebrata</taxon>
        <taxon>Euteleostomi</taxon>
        <taxon>Amphibia</taxon>
        <taxon>Batrachia</taxon>
        <taxon>Caudata</taxon>
        <taxon>Salamandroidea</taxon>
        <taxon>Salamandridae</taxon>
        <taxon>Pleurodelinae</taxon>
        <taxon>Pleurodeles</taxon>
    </lineage>
</organism>
<proteinExistence type="predicted"/>
<dbReference type="PANTHER" id="PTHR37984">
    <property type="entry name" value="PROTEIN CBG26694"/>
    <property type="match status" value="1"/>
</dbReference>
<evidence type="ECO:0000313" key="4">
    <source>
        <dbReference type="Proteomes" id="UP001066276"/>
    </source>
</evidence>
<dbReference type="Proteomes" id="UP001066276">
    <property type="component" value="Chromosome 11"/>
</dbReference>
<feature type="domain" description="CCHC-type" evidence="2">
    <location>
        <begin position="225"/>
        <end position="243"/>
    </location>
</feature>
<dbReference type="PANTHER" id="PTHR37984:SF9">
    <property type="entry name" value="INTEGRASE CATALYTIC DOMAIN-CONTAINING PROTEIN"/>
    <property type="match status" value="1"/>
</dbReference>
<evidence type="ECO:0000256" key="1">
    <source>
        <dbReference type="SAM" id="MobiDB-lite"/>
    </source>
</evidence>
<dbReference type="SMART" id="SM00343">
    <property type="entry name" value="ZnF_C2HC"/>
    <property type="match status" value="2"/>
</dbReference>
<gene>
    <name evidence="3" type="ORF">NDU88_001612</name>
</gene>
<dbReference type="SUPFAM" id="SSF56672">
    <property type="entry name" value="DNA/RNA polymerases"/>
    <property type="match status" value="1"/>
</dbReference>
<name>A0AAV7LA87_PLEWA</name>
<keyword evidence="4" id="KW-1185">Reference proteome</keyword>
<evidence type="ECO:0000259" key="2">
    <source>
        <dbReference type="SMART" id="SM00343"/>
    </source>
</evidence>
<feature type="domain" description="CCHC-type" evidence="2">
    <location>
        <begin position="247"/>
        <end position="263"/>
    </location>
</feature>
<dbReference type="GO" id="GO:0003676">
    <property type="term" value="F:nucleic acid binding"/>
    <property type="evidence" value="ECO:0007669"/>
    <property type="project" value="InterPro"/>
</dbReference>
<dbReference type="SUPFAM" id="SSF57756">
    <property type="entry name" value="Retrovirus zinc finger-like domains"/>
    <property type="match status" value="1"/>
</dbReference>
<dbReference type="GO" id="GO:0008270">
    <property type="term" value="F:zinc ion binding"/>
    <property type="evidence" value="ECO:0007669"/>
    <property type="project" value="InterPro"/>
</dbReference>
<protein>
    <recommendedName>
        <fullName evidence="2">CCHC-type domain-containing protein</fullName>
    </recommendedName>
</protein>
<dbReference type="Gene3D" id="4.10.60.10">
    <property type="entry name" value="Zinc finger, CCHC-type"/>
    <property type="match status" value="1"/>
</dbReference>
<sequence>MSQTGHICVPPLFLDSPGKPCMKWKGWLRAFENYIVSIDGKGYSPERKKSLLFGLLGKAGQEVFDSLPVYVNAPGATTPLNEYQEAVKRLELQYAEECNIMVGRHKFALRKQEEGETIEEYIACLRVLAQDCEFAEMTDTYIRDQVVFYCYSKKVQERLLACRNPSLKEVMAIAKAVERSMMSSKELASISQASNVFYVQDRHKHAPKTPDRAASDRGGGRRSLACFRCGSRDHLADSRTCPALSKSCSKCRKMGHFAAVCKAKKYSTGMRVSSVSESDTDADADIVLSIYDEDGRVKGPIGSVMIGAVELPFTADSGSPLTLISDRTFDLKWQDVRLHETDANPKAFGEHDIVMRGYFWDSLTFRGRTVRTKIYVAEKGRSLVGWKDLAKLGVMLVPGAEDPIVLRDDWVNYVQPEDLHEGLAEVLDEFDSVFENKVGCVRGFVHAIRLKEGAIPIKHKVRTIPLSVRGELKAVLDRLKVEGVIEEAGASEWVSAIVVSKKKRTGDIREVTGHTPFYLMRGRRGMSELTPKFNKWYDMREESEGASDERLRVKERIMAKQESNKRYADNVNRAKTKNIVKGDWVLVKKPNKVMKGESVFQTPVRVQGVTRGAVCLEGRGWRSKDDIIRLKAGQEEIIMRGSRACGAESTDDEDEWQGRGARDVVSSDEECVNTSPMRERIGHGSAERCEKAWRGLTDAEGQNGSRPEPAKSDSHNVMSSDQEDACAVRGLSFLNVYSLLTSRPIRIEDSRNVRGRREAQKESGARRRDSAVLSPAPRGPCC</sequence>
<feature type="region of interest" description="Disordered" evidence="1">
    <location>
        <begin position="751"/>
        <end position="782"/>
    </location>
</feature>
<dbReference type="InterPro" id="IPR050951">
    <property type="entry name" value="Retrovirus_Pol_polyprotein"/>
</dbReference>